<dbReference type="SUPFAM" id="SSF109755">
    <property type="entry name" value="PhoU-like"/>
    <property type="match status" value="1"/>
</dbReference>
<gene>
    <name evidence="3" type="primary">phoU</name>
    <name evidence="3" type="ORF">WDC_1488</name>
</gene>
<dbReference type="GO" id="GO:0006817">
    <property type="term" value="P:phosphate ion transport"/>
    <property type="evidence" value="ECO:0007669"/>
    <property type="project" value="UniProtKB-KW"/>
</dbReference>
<evidence type="ECO:0000259" key="2">
    <source>
        <dbReference type="Pfam" id="PF01895"/>
    </source>
</evidence>
<protein>
    <recommendedName>
        <fullName evidence="1">Phosphate-specific transport system accessory protein PhoU</fullName>
    </recommendedName>
</protein>
<comment type="caution">
    <text evidence="3">The sequence shown here is derived from an EMBL/GenBank/DDBJ whole genome shotgun (WGS) entry which is preliminary data.</text>
</comment>
<feature type="domain" description="PhoU" evidence="2">
    <location>
        <begin position="17"/>
        <end position="101"/>
    </location>
</feature>
<dbReference type="InterPro" id="IPR026022">
    <property type="entry name" value="PhoU_dom"/>
</dbReference>
<dbReference type="Pfam" id="PF01895">
    <property type="entry name" value="PhoU"/>
    <property type="match status" value="2"/>
</dbReference>
<evidence type="ECO:0000313" key="4">
    <source>
        <dbReference type="Proteomes" id="UP000032279"/>
    </source>
</evidence>
<dbReference type="AlphaFoldDB" id="A0A0D1A843"/>
<dbReference type="Gene3D" id="1.20.58.220">
    <property type="entry name" value="Phosphate transport system protein phou homolog 2, domain 2"/>
    <property type="match status" value="1"/>
</dbReference>
<accession>A0A0D1A843</accession>
<dbReference type="InterPro" id="IPR028366">
    <property type="entry name" value="PhoU"/>
</dbReference>
<dbReference type="PANTHER" id="PTHR42930:SF3">
    <property type="entry name" value="PHOSPHATE-SPECIFIC TRANSPORT SYSTEM ACCESSORY PROTEIN PHOU"/>
    <property type="match status" value="1"/>
</dbReference>
<keyword evidence="1" id="KW-0592">Phosphate transport</keyword>
<reference evidence="3 4" key="1">
    <citation type="submission" date="2013-08" db="EMBL/GenBank/DDBJ databases">
        <title>Lactobacillus wasatchii sp. WDC04, a late gas producing bacteria isolated from aged chedder cheese.</title>
        <authorList>
            <person name="Oberg C.J."/>
            <person name="Culumber M."/>
            <person name="McMahon D.J."/>
            <person name="Broadbent J.R."/>
            <person name="Oberg T.S."/>
            <person name="Ortaki F."/>
        </authorList>
    </citation>
    <scope>NUCLEOTIDE SEQUENCE [LARGE SCALE GENOMIC DNA]</scope>
    <source>
        <strain evidence="3 4">WDC04</strain>
    </source>
</reference>
<proteinExistence type="inferred from homology"/>
<dbReference type="STRING" id="1335616.WDC_1488"/>
<comment type="similarity">
    <text evidence="1">Belongs to the PhoU family.</text>
</comment>
<dbReference type="InterPro" id="IPR038078">
    <property type="entry name" value="PhoU-like_sf"/>
</dbReference>
<evidence type="ECO:0000256" key="1">
    <source>
        <dbReference type="PIRNR" id="PIRNR003107"/>
    </source>
</evidence>
<dbReference type="Proteomes" id="UP000032279">
    <property type="component" value="Unassembled WGS sequence"/>
</dbReference>
<comment type="subcellular location">
    <subcellularLocation>
        <location evidence="1">Cytoplasm</location>
    </subcellularLocation>
</comment>
<feature type="domain" description="PhoU" evidence="2">
    <location>
        <begin position="123"/>
        <end position="205"/>
    </location>
</feature>
<dbReference type="GO" id="GO:0045936">
    <property type="term" value="P:negative regulation of phosphate metabolic process"/>
    <property type="evidence" value="ECO:0007669"/>
    <property type="project" value="InterPro"/>
</dbReference>
<dbReference type="GO" id="GO:0005737">
    <property type="term" value="C:cytoplasm"/>
    <property type="evidence" value="ECO:0007669"/>
    <property type="project" value="UniProtKB-SubCell"/>
</dbReference>
<evidence type="ECO:0000313" key="3">
    <source>
        <dbReference type="EMBL" id="KIS02941.1"/>
    </source>
</evidence>
<name>A0A0D1A843_9LACO</name>
<keyword evidence="1" id="KW-0813">Transport</keyword>
<dbReference type="EMBL" id="AWTT01000039">
    <property type="protein sequence ID" value="KIS02941.1"/>
    <property type="molecule type" value="Genomic_DNA"/>
</dbReference>
<dbReference type="PIRSF" id="PIRSF003107">
    <property type="entry name" value="PhoU"/>
    <property type="match status" value="1"/>
</dbReference>
<dbReference type="PANTHER" id="PTHR42930">
    <property type="entry name" value="PHOSPHATE-SPECIFIC TRANSPORT SYSTEM ACCESSORY PROTEIN PHOU"/>
    <property type="match status" value="1"/>
</dbReference>
<comment type="subunit">
    <text evidence="1">Homodimer.</text>
</comment>
<comment type="function">
    <text evidence="1">Plays a role in the regulation of phosphate uptake.</text>
</comment>
<dbReference type="NCBIfam" id="TIGR02135">
    <property type="entry name" value="phoU_full"/>
    <property type="match status" value="1"/>
</dbReference>
<sequence>MKRLIDQELDQLDAQFTEMGVLVANAIGAAGKAMVVGDARSAKEIVAHDHQINEREMKLEQRAFEIIALQQPVTNDLREVVTILKAVSDLEHAGDHARDIALASLKLRRDVNLKPVLTLIEHFSMFIEKLMRDMLTAYVKKDWRFAQTGEQLALDAYQQHVEIYEACVAAIKQNSDQVEHILPYMTVANALEQICECALNIGEWIIYRRTGQIVELKPVTTVTD</sequence>
<dbReference type="PATRIC" id="fig|1335616.4.peg.1491"/>
<dbReference type="RefSeq" id="WP_044011198.1">
    <property type="nucleotide sequence ID" value="NZ_AWTT01000039.1"/>
</dbReference>
<dbReference type="GO" id="GO:0030643">
    <property type="term" value="P:intracellular phosphate ion homeostasis"/>
    <property type="evidence" value="ECO:0007669"/>
    <property type="project" value="InterPro"/>
</dbReference>
<keyword evidence="4" id="KW-1185">Reference proteome</keyword>
<organism evidence="3 4">
    <name type="scientific">Paucilactobacillus wasatchensis</name>
    <dbReference type="NCBI Taxonomy" id="1335616"/>
    <lineage>
        <taxon>Bacteria</taxon>
        <taxon>Bacillati</taxon>
        <taxon>Bacillota</taxon>
        <taxon>Bacilli</taxon>
        <taxon>Lactobacillales</taxon>
        <taxon>Lactobacillaceae</taxon>
        <taxon>Paucilactobacillus</taxon>
    </lineage>
</organism>
<keyword evidence="1" id="KW-0963">Cytoplasm</keyword>